<dbReference type="InterPro" id="IPR029018">
    <property type="entry name" value="Hex-like_dom2"/>
</dbReference>
<dbReference type="PANTHER" id="PTHR22600">
    <property type="entry name" value="BETA-HEXOSAMINIDASE"/>
    <property type="match status" value="1"/>
</dbReference>
<feature type="domain" description="Beta-hexosaminidase bacterial type N-terminal" evidence="7">
    <location>
        <begin position="22"/>
        <end position="164"/>
    </location>
</feature>
<reference evidence="8" key="1">
    <citation type="journal article" date="2015" name="Proc. Natl. Acad. Sci. U.S.A.">
        <title>Networks of energetic and metabolic interactions define dynamics in microbial communities.</title>
        <authorList>
            <person name="Embree M."/>
            <person name="Liu J.K."/>
            <person name="Al-Bassam M.M."/>
            <person name="Zengler K."/>
        </authorList>
    </citation>
    <scope>NUCLEOTIDE SEQUENCE</scope>
</reference>
<evidence type="ECO:0000259" key="6">
    <source>
        <dbReference type="Pfam" id="PF00728"/>
    </source>
</evidence>
<sequence length="853" mass="98996">MKKLLSIIIFTILFGFAEASEIPVIPLPKQVVYNNSKFSLEVSELNLKLFVKDTNHVMHGVSELQVEFKRWHNVDVNLSENQNAQIILGLKGSNRNFDKLCKEANFNLDNELGEQGYQLQVSNDRIIVAANKKQGLYYGIQTLKQLLRGFLDQSGLPGMIVRDYPDLKYRILMDDISRGPIPTMEFMKYQIRRIAELKMNGMTHYVEHVVKTKKHGAFAPPDGSITIEEWKELSDYAKKYFVTLVGSFQSFGHFQSIQNHPKYAPLAESGSLISPVLPESIEFLRDIYEEMIPAFDSPWFAINCDETFDLGRGYSKQLVEEIGYAQVYKKHVLKLNDIVKHHGKRSWIWGDIMLQYPELIDQLPKDMIVGTWTYDSRDSFDEFIIPFKEKGFEVLVVPGVLNSSRTMPDWNQTVINIHNFIRDGVKHNAMGFLNTVWDDGGFAFFSLDWYGVVYSADQGWYSREMNLESFHHRFNRSINVDNSNNFTDALYKLLEIGELSPTGRMSQKVVWLKVLPEKYESVNISIDEWDQVLNLCDEAEELLNNSSPQLYTEQKEYFQFIVELYRSMAKKRYNMIDAADVYKEASILQDTVPENSRKLLLKVLELISDTKQMQIKLAAKYKSLWLKENHTYSLMKIVDQFNKEIDDLNEIEKLVFDALKLFDSGLYIPNPNEVRLEINQVSGKYFREWMMINPLPNDDNLPSSQIDYLVEMGGEKNAKPKVTQEFFYDSQKYRWRRVETEYFDVVNLAELFPDKNENTVMYAHATINSPISQVVKASVGSADGVKVFINSNMVFEFDRTRTLSPDEDSFDIKLNEGVNHLLLKITQLSGEWGFTFRLPESKVQNSKNRYYIR</sequence>
<comment type="caution">
    <text evidence="8">The sequence shown here is derived from an EMBL/GenBank/DDBJ whole genome shotgun (WGS) entry which is preliminary data.</text>
</comment>
<evidence type="ECO:0000313" key="8">
    <source>
        <dbReference type="EMBL" id="KUG26356.1"/>
    </source>
</evidence>
<evidence type="ECO:0000256" key="5">
    <source>
        <dbReference type="ARBA" id="ARBA00023295"/>
    </source>
</evidence>
<dbReference type="Pfam" id="PF00728">
    <property type="entry name" value="Glyco_hydro_20"/>
    <property type="match status" value="1"/>
</dbReference>
<name>A0A0W8FZL6_9ZZZZ</name>
<dbReference type="SUPFAM" id="SSF55545">
    <property type="entry name" value="beta-N-acetylhexosaminidase-like domain"/>
    <property type="match status" value="1"/>
</dbReference>
<dbReference type="Gene3D" id="3.20.20.80">
    <property type="entry name" value="Glycosidases"/>
    <property type="match status" value="1"/>
</dbReference>
<dbReference type="GO" id="GO:0004563">
    <property type="term" value="F:beta-N-acetylhexosaminidase activity"/>
    <property type="evidence" value="ECO:0007669"/>
    <property type="project" value="UniProtKB-EC"/>
</dbReference>
<comment type="catalytic activity">
    <reaction evidence="1">
        <text>Hydrolysis of terminal non-reducing N-acetyl-D-hexosamine residues in N-acetyl-beta-D-hexosaminides.</text>
        <dbReference type="EC" id="3.2.1.52"/>
    </reaction>
</comment>
<keyword evidence="5" id="KW-0326">Glycosidase</keyword>
<dbReference type="InterPro" id="IPR015882">
    <property type="entry name" value="HEX_bac_N"/>
</dbReference>
<dbReference type="InterPro" id="IPR025705">
    <property type="entry name" value="Beta_hexosaminidase_sua/sub"/>
</dbReference>
<evidence type="ECO:0000256" key="3">
    <source>
        <dbReference type="ARBA" id="ARBA00012663"/>
    </source>
</evidence>
<accession>A0A0W8FZL6</accession>
<organism evidence="8">
    <name type="scientific">hydrocarbon metagenome</name>
    <dbReference type="NCBI Taxonomy" id="938273"/>
    <lineage>
        <taxon>unclassified sequences</taxon>
        <taxon>metagenomes</taxon>
        <taxon>ecological metagenomes</taxon>
    </lineage>
</organism>
<dbReference type="EC" id="3.2.1.52" evidence="3"/>
<dbReference type="GO" id="GO:0030203">
    <property type="term" value="P:glycosaminoglycan metabolic process"/>
    <property type="evidence" value="ECO:0007669"/>
    <property type="project" value="TreeGrafter"/>
</dbReference>
<comment type="similarity">
    <text evidence="2">Belongs to the glycosyl hydrolase 20 family.</text>
</comment>
<dbReference type="InterPro" id="IPR015883">
    <property type="entry name" value="Glyco_hydro_20_cat"/>
</dbReference>
<evidence type="ECO:0000259" key="7">
    <source>
        <dbReference type="Pfam" id="PF02838"/>
    </source>
</evidence>
<dbReference type="PRINTS" id="PR00738">
    <property type="entry name" value="GLHYDRLASE20"/>
</dbReference>
<dbReference type="InterPro" id="IPR017853">
    <property type="entry name" value="GH"/>
</dbReference>
<feature type="domain" description="Glycoside hydrolase family 20 catalytic" evidence="6">
    <location>
        <begin position="191"/>
        <end position="396"/>
    </location>
</feature>
<protein>
    <recommendedName>
        <fullName evidence="3">beta-N-acetylhexosaminidase</fullName>
        <ecNumber evidence="3">3.2.1.52</ecNumber>
    </recommendedName>
</protein>
<dbReference type="GO" id="GO:0005975">
    <property type="term" value="P:carbohydrate metabolic process"/>
    <property type="evidence" value="ECO:0007669"/>
    <property type="project" value="InterPro"/>
</dbReference>
<dbReference type="Gene3D" id="3.30.379.10">
    <property type="entry name" value="Chitobiase/beta-hexosaminidase domain 2-like"/>
    <property type="match status" value="1"/>
</dbReference>
<dbReference type="EMBL" id="LNQE01000478">
    <property type="protein sequence ID" value="KUG26356.1"/>
    <property type="molecule type" value="Genomic_DNA"/>
</dbReference>
<proteinExistence type="inferred from homology"/>
<dbReference type="GO" id="GO:0016020">
    <property type="term" value="C:membrane"/>
    <property type="evidence" value="ECO:0007669"/>
    <property type="project" value="TreeGrafter"/>
</dbReference>
<dbReference type="Pfam" id="PF02838">
    <property type="entry name" value="Glyco_hydro_20b"/>
    <property type="match status" value="1"/>
</dbReference>
<keyword evidence="4" id="KW-0378">Hydrolase</keyword>
<evidence type="ECO:0000256" key="4">
    <source>
        <dbReference type="ARBA" id="ARBA00022801"/>
    </source>
</evidence>
<evidence type="ECO:0000256" key="2">
    <source>
        <dbReference type="ARBA" id="ARBA00006285"/>
    </source>
</evidence>
<gene>
    <name evidence="8" type="ORF">ASZ90_003806</name>
</gene>
<dbReference type="PANTHER" id="PTHR22600:SF57">
    <property type="entry name" value="BETA-N-ACETYLHEXOSAMINIDASE"/>
    <property type="match status" value="1"/>
</dbReference>
<dbReference type="SUPFAM" id="SSF51445">
    <property type="entry name" value="(Trans)glycosidases"/>
    <property type="match status" value="1"/>
</dbReference>
<evidence type="ECO:0000256" key="1">
    <source>
        <dbReference type="ARBA" id="ARBA00001231"/>
    </source>
</evidence>
<dbReference type="AlphaFoldDB" id="A0A0W8FZL6"/>